<feature type="transmembrane region" description="Helical" evidence="1">
    <location>
        <begin position="106"/>
        <end position="123"/>
    </location>
</feature>
<dbReference type="InterPro" id="IPR045713">
    <property type="entry name" value="DUF6069"/>
</dbReference>
<name>A0A1C4X8B0_9ACTN</name>
<organism evidence="2 3">
    <name type="scientific">Micromonospora coriariae</name>
    <dbReference type="NCBI Taxonomy" id="285665"/>
    <lineage>
        <taxon>Bacteria</taxon>
        <taxon>Bacillati</taxon>
        <taxon>Actinomycetota</taxon>
        <taxon>Actinomycetes</taxon>
        <taxon>Micromonosporales</taxon>
        <taxon>Micromonosporaceae</taxon>
        <taxon>Micromonospora</taxon>
    </lineage>
</organism>
<keyword evidence="3" id="KW-1185">Reference proteome</keyword>
<protein>
    <submittedName>
        <fullName evidence="2">Uncharacterized protein</fullName>
    </submittedName>
</protein>
<dbReference type="Proteomes" id="UP000198243">
    <property type="component" value="Chromosome I"/>
</dbReference>
<evidence type="ECO:0000313" key="2">
    <source>
        <dbReference type="EMBL" id="SCF04702.1"/>
    </source>
</evidence>
<reference evidence="3" key="1">
    <citation type="submission" date="2016-06" db="EMBL/GenBank/DDBJ databases">
        <authorList>
            <person name="Varghese N."/>
            <person name="Submissions Spin"/>
        </authorList>
    </citation>
    <scope>NUCLEOTIDE SEQUENCE [LARGE SCALE GENOMIC DNA]</scope>
    <source>
        <strain evidence="3">DSM 44875</strain>
    </source>
</reference>
<keyword evidence="1" id="KW-1133">Transmembrane helix</keyword>
<dbReference type="AlphaFoldDB" id="A0A1C4X8B0"/>
<keyword evidence="1" id="KW-0812">Transmembrane</keyword>
<accession>A0A1C4X8B0</accession>
<evidence type="ECO:0000256" key="1">
    <source>
        <dbReference type="SAM" id="Phobius"/>
    </source>
</evidence>
<sequence>MTNNLLLRRAAVSAGAILVATAEFAILHSAVDVDLAAGTGNATRQITVAAVVVAAAVAALAGWALLALLEPRTGRARLWWTSIAVAVLLLSLLLGPPSGVGGGAKAALALLHLSVGVVLILGLPRSRPEGRNR</sequence>
<dbReference type="Pfam" id="PF19545">
    <property type="entry name" value="DUF6069"/>
    <property type="match status" value="1"/>
</dbReference>
<feature type="transmembrane region" description="Helical" evidence="1">
    <location>
        <begin position="46"/>
        <end position="69"/>
    </location>
</feature>
<dbReference type="EMBL" id="LT607412">
    <property type="protein sequence ID" value="SCF04702.1"/>
    <property type="molecule type" value="Genomic_DNA"/>
</dbReference>
<keyword evidence="1" id="KW-0472">Membrane</keyword>
<proteinExistence type="predicted"/>
<dbReference type="OrthoDB" id="3405545at2"/>
<dbReference type="RefSeq" id="WP_089020165.1">
    <property type="nucleotide sequence ID" value="NZ_LT607412.1"/>
</dbReference>
<gene>
    <name evidence="2" type="ORF">GA0070607_4838</name>
</gene>
<evidence type="ECO:0000313" key="3">
    <source>
        <dbReference type="Proteomes" id="UP000198243"/>
    </source>
</evidence>
<feature type="transmembrane region" description="Helical" evidence="1">
    <location>
        <begin position="76"/>
        <end position="94"/>
    </location>
</feature>